<accession>A0ABN3G0U4</accession>
<name>A0ABN3G0U4_9ACTN</name>
<reference evidence="1 2" key="1">
    <citation type="journal article" date="2019" name="Int. J. Syst. Evol. Microbiol.">
        <title>The Global Catalogue of Microorganisms (GCM) 10K type strain sequencing project: providing services to taxonomists for standard genome sequencing and annotation.</title>
        <authorList>
            <consortium name="The Broad Institute Genomics Platform"/>
            <consortium name="The Broad Institute Genome Sequencing Center for Infectious Disease"/>
            <person name="Wu L."/>
            <person name="Ma J."/>
        </authorList>
    </citation>
    <scope>NUCLEOTIDE SEQUENCE [LARGE SCALE GENOMIC DNA]</scope>
    <source>
        <strain evidence="1 2">JCM 3272</strain>
    </source>
</reference>
<gene>
    <name evidence="1" type="ORF">GCM10010170_025540</name>
</gene>
<evidence type="ECO:0000313" key="2">
    <source>
        <dbReference type="Proteomes" id="UP001501444"/>
    </source>
</evidence>
<protein>
    <recommendedName>
        <fullName evidence="3">Nucleotidyltransferase domain-containing protein</fullName>
    </recommendedName>
</protein>
<dbReference type="RefSeq" id="WP_344612526.1">
    <property type="nucleotide sequence ID" value="NZ_BAAARV010000021.1"/>
</dbReference>
<dbReference type="Proteomes" id="UP001501444">
    <property type="component" value="Unassembled WGS sequence"/>
</dbReference>
<evidence type="ECO:0000313" key="1">
    <source>
        <dbReference type="EMBL" id="GAA2341804.1"/>
    </source>
</evidence>
<evidence type="ECO:0008006" key="3">
    <source>
        <dbReference type="Google" id="ProtNLM"/>
    </source>
</evidence>
<dbReference type="SUPFAM" id="SSF81301">
    <property type="entry name" value="Nucleotidyltransferase"/>
    <property type="match status" value="1"/>
</dbReference>
<dbReference type="Gene3D" id="3.30.460.10">
    <property type="entry name" value="Beta Polymerase, domain 2"/>
    <property type="match status" value="1"/>
</dbReference>
<dbReference type="CDD" id="cd05403">
    <property type="entry name" value="NT_KNTase_like"/>
    <property type="match status" value="1"/>
</dbReference>
<dbReference type="EMBL" id="BAAARV010000021">
    <property type="protein sequence ID" value="GAA2341804.1"/>
    <property type="molecule type" value="Genomic_DNA"/>
</dbReference>
<keyword evidence="2" id="KW-1185">Reference proteome</keyword>
<organism evidence="1 2">
    <name type="scientific">Dactylosporangium salmoneum</name>
    <dbReference type="NCBI Taxonomy" id="53361"/>
    <lineage>
        <taxon>Bacteria</taxon>
        <taxon>Bacillati</taxon>
        <taxon>Actinomycetota</taxon>
        <taxon>Actinomycetes</taxon>
        <taxon>Micromonosporales</taxon>
        <taxon>Micromonosporaceae</taxon>
        <taxon>Dactylosporangium</taxon>
    </lineage>
</organism>
<dbReference type="InterPro" id="IPR043519">
    <property type="entry name" value="NT_sf"/>
</dbReference>
<sequence>MKPTDRWKQLLDERLHEAITVLGQTPGVHGLIVAGSVGRGEPWPMSDIDLLPIYDDSTDPAASAAQLDQRRAALVDWWTGSGRAQALDVGWLAFTTTEIRDAVAAGPDHAVARIAEPRWFHGIDKAYGGHAADPEDELGNTFATWIRTVRFHPTVVAARINIWRQHATDALAEAIQAQTEDPANATHLLRVSARALRLVLIERWGERLGSLGREWTRFERMAERHGQPALAARIAALAAADPAAAEQRAELAPAWLQERIDLSYAARITVGEDVSWAENARDQIAAFTDLVSRRPHFRGPWTGAPDPALDAHLAELRELITQHG</sequence>
<comment type="caution">
    <text evidence="1">The sequence shown here is derived from an EMBL/GenBank/DDBJ whole genome shotgun (WGS) entry which is preliminary data.</text>
</comment>
<proteinExistence type="predicted"/>